<dbReference type="STRING" id="126957.T1ITH4"/>
<dbReference type="PANTHER" id="PTHR37984">
    <property type="entry name" value="PROTEIN CBG26694"/>
    <property type="match status" value="1"/>
</dbReference>
<dbReference type="Gene3D" id="3.30.420.10">
    <property type="entry name" value="Ribonuclease H-like superfamily/Ribonuclease H"/>
    <property type="match status" value="1"/>
</dbReference>
<dbReference type="InterPro" id="IPR001584">
    <property type="entry name" value="Integrase_cat-core"/>
</dbReference>
<protein>
    <recommendedName>
        <fullName evidence="1">Integrase catalytic domain-containing protein</fullName>
    </recommendedName>
</protein>
<proteinExistence type="predicted"/>
<dbReference type="InterPro" id="IPR036397">
    <property type="entry name" value="RNaseH_sf"/>
</dbReference>
<sequence length="449" mass="53056">MIQEVPALPVQQCLLGTQQLNAPSNLDYEKKTVSIGRRLGKKPMFEEFAMPKDFLEMNYIVRVGEDFRIPPMHESTMRKKEYSEYGIISSRRTKSYEERNTLLQTEIDYLSRGVKAQAVPSCTALEAAKALLNKVILEEGSPKEILSDRETEYRKQMIEEVIHETTGYIPFFIQRCQEADLNVDVNLGLPGNQLTTRTIQYIKQARKLVNQNLERISEKSKKRFDKNRQQIDFSPGDLVYLRKPNRKVGLSEKLLPQYSGPWEIVIKTAPNNYQITNHSRKKMDIVKVERLKRFNKRVDEPIDDMEPLQVEFAPEIETIDEQGDRKLETLREEDEIEDRMEITEKFIDDNNQISLKLLFEPDNMKEKKKSTEKERITLKHHYNLRERVKKPPIEVTWPRRRNSSSRKKRRRTYRHSLVTSYFRPITGIDYSSRKSKIKKKRMMITSFYL</sequence>
<dbReference type="HOGENOM" id="CLU_610189_0_0_1"/>
<evidence type="ECO:0000259" key="1">
    <source>
        <dbReference type="PROSITE" id="PS50994"/>
    </source>
</evidence>
<dbReference type="GO" id="GO:0003676">
    <property type="term" value="F:nucleic acid binding"/>
    <property type="evidence" value="ECO:0007669"/>
    <property type="project" value="InterPro"/>
</dbReference>
<dbReference type="GO" id="GO:0015074">
    <property type="term" value="P:DNA integration"/>
    <property type="evidence" value="ECO:0007669"/>
    <property type="project" value="InterPro"/>
</dbReference>
<dbReference type="Proteomes" id="UP000014500">
    <property type="component" value="Unassembled WGS sequence"/>
</dbReference>
<evidence type="ECO:0000313" key="3">
    <source>
        <dbReference type="Proteomes" id="UP000014500"/>
    </source>
</evidence>
<dbReference type="EnsemblMetazoa" id="SMAR004422-RA">
    <property type="protein sequence ID" value="SMAR004422-PA"/>
    <property type="gene ID" value="SMAR004422"/>
</dbReference>
<feature type="domain" description="Integrase catalytic" evidence="1">
    <location>
        <begin position="67"/>
        <end position="243"/>
    </location>
</feature>
<reference evidence="2" key="2">
    <citation type="submission" date="2015-02" db="UniProtKB">
        <authorList>
            <consortium name="EnsemblMetazoa"/>
        </authorList>
    </citation>
    <scope>IDENTIFICATION</scope>
</reference>
<dbReference type="InterPro" id="IPR012337">
    <property type="entry name" value="RNaseH-like_sf"/>
</dbReference>
<organism evidence="2 3">
    <name type="scientific">Strigamia maritima</name>
    <name type="common">European centipede</name>
    <name type="synonym">Geophilus maritimus</name>
    <dbReference type="NCBI Taxonomy" id="126957"/>
    <lineage>
        <taxon>Eukaryota</taxon>
        <taxon>Metazoa</taxon>
        <taxon>Ecdysozoa</taxon>
        <taxon>Arthropoda</taxon>
        <taxon>Myriapoda</taxon>
        <taxon>Chilopoda</taxon>
        <taxon>Pleurostigmophora</taxon>
        <taxon>Geophilomorpha</taxon>
        <taxon>Linotaeniidae</taxon>
        <taxon>Strigamia</taxon>
    </lineage>
</organism>
<accession>T1ITH4</accession>
<reference evidence="3" key="1">
    <citation type="submission" date="2011-05" db="EMBL/GenBank/DDBJ databases">
        <authorList>
            <person name="Richards S.R."/>
            <person name="Qu J."/>
            <person name="Jiang H."/>
            <person name="Jhangiani S.N."/>
            <person name="Agravi P."/>
            <person name="Goodspeed R."/>
            <person name="Gross S."/>
            <person name="Mandapat C."/>
            <person name="Jackson L."/>
            <person name="Mathew T."/>
            <person name="Pu L."/>
            <person name="Thornton R."/>
            <person name="Saada N."/>
            <person name="Wilczek-Boney K.B."/>
            <person name="Lee S."/>
            <person name="Kovar C."/>
            <person name="Wu Y."/>
            <person name="Scherer S.E."/>
            <person name="Worley K.C."/>
            <person name="Muzny D.M."/>
            <person name="Gibbs R."/>
        </authorList>
    </citation>
    <scope>NUCLEOTIDE SEQUENCE</scope>
    <source>
        <strain evidence="3">Brora</strain>
    </source>
</reference>
<dbReference type="AlphaFoldDB" id="T1ITH4"/>
<keyword evidence="3" id="KW-1185">Reference proteome</keyword>
<dbReference type="eggNOG" id="KOG0017">
    <property type="taxonomic scope" value="Eukaryota"/>
</dbReference>
<dbReference type="PANTHER" id="PTHR37984:SF5">
    <property type="entry name" value="PROTEIN NYNRIN-LIKE"/>
    <property type="match status" value="1"/>
</dbReference>
<name>T1ITH4_STRMM</name>
<dbReference type="InterPro" id="IPR050951">
    <property type="entry name" value="Retrovirus_Pol_polyprotein"/>
</dbReference>
<dbReference type="SUPFAM" id="SSF53098">
    <property type="entry name" value="Ribonuclease H-like"/>
    <property type="match status" value="1"/>
</dbReference>
<dbReference type="PhylomeDB" id="T1ITH4"/>
<dbReference type="EMBL" id="AFFK01019184">
    <property type="status" value="NOT_ANNOTATED_CDS"/>
    <property type="molecule type" value="Genomic_DNA"/>
</dbReference>
<dbReference type="PROSITE" id="PS50994">
    <property type="entry name" value="INTEGRASE"/>
    <property type="match status" value="1"/>
</dbReference>
<evidence type="ECO:0000313" key="2">
    <source>
        <dbReference type="EnsemblMetazoa" id="SMAR004422-PA"/>
    </source>
</evidence>